<organism evidence="2 3">
    <name type="scientific">Iphiclides podalirius</name>
    <name type="common">scarce swallowtail</name>
    <dbReference type="NCBI Taxonomy" id="110791"/>
    <lineage>
        <taxon>Eukaryota</taxon>
        <taxon>Metazoa</taxon>
        <taxon>Ecdysozoa</taxon>
        <taxon>Arthropoda</taxon>
        <taxon>Hexapoda</taxon>
        <taxon>Insecta</taxon>
        <taxon>Pterygota</taxon>
        <taxon>Neoptera</taxon>
        <taxon>Endopterygota</taxon>
        <taxon>Lepidoptera</taxon>
        <taxon>Glossata</taxon>
        <taxon>Ditrysia</taxon>
        <taxon>Papilionoidea</taxon>
        <taxon>Papilionidae</taxon>
        <taxon>Papilioninae</taxon>
        <taxon>Iphiclides</taxon>
    </lineage>
</organism>
<name>A0ABN8I9M4_9NEOP</name>
<reference evidence="2" key="1">
    <citation type="submission" date="2022-03" db="EMBL/GenBank/DDBJ databases">
        <authorList>
            <person name="Martin H S."/>
        </authorList>
    </citation>
    <scope>NUCLEOTIDE SEQUENCE</scope>
</reference>
<keyword evidence="3" id="KW-1185">Reference proteome</keyword>
<gene>
    <name evidence="2" type="ORF">IPOD504_LOCUS6632</name>
</gene>
<proteinExistence type="predicted"/>
<dbReference type="EMBL" id="OW152831">
    <property type="protein sequence ID" value="CAH2049141.1"/>
    <property type="molecule type" value="Genomic_DNA"/>
</dbReference>
<evidence type="ECO:0000313" key="2">
    <source>
        <dbReference type="EMBL" id="CAH2049141.1"/>
    </source>
</evidence>
<feature type="non-terminal residue" evidence="2">
    <location>
        <position position="1"/>
    </location>
</feature>
<keyword evidence="1" id="KW-0732">Signal</keyword>
<feature type="signal peptide" evidence="1">
    <location>
        <begin position="1"/>
        <end position="23"/>
    </location>
</feature>
<feature type="chain" id="PRO_5045193926" description="Secreted protein" evidence="1">
    <location>
        <begin position="24"/>
        <end position="93"/>
    </location>
</feature>
<evidence type="ECO:0000256" key="1">
    <source>
        <dbReference type="SAM" id="SignalP"/>
    </source>
</evidence>
<evidence type="ECO:0000313" key="3">
    <source>
        <dbReference type="Proteomes" id="UP000837857"/>
    </source>
</evidence>
<evidence type="ECO:0008006" key="4">
    <source>
        <dbReference type="Google" id="ProtNLM"/>
    </source>
</evidence>
<dbReference type="Proteomes" id="UP000837857">
    <property type="component" value="Chromosome 19"/>
</dbReference>
<protein>
    <recommendedName>
        <fullName evidence="4">Secreted protein</fullName>
    </recommendedName>
</protein>
<accession>A0ABN8I9M4</accession>
<sequence length="93" mass="10869">MSYVRAAALLCACALMANVATKAAPAPPRRSENKDSNVVQDKTIAVRRMPIAYFYPFSLWPLPRYPNRDRDDSEVKYRYRRSLQIYQIKNNER</sequence>